<protein>
    <submittedName>
        <fullName evidence="1">Uncharacterized protein</fullName>
    </submittedName>
</protein>
<gene>
    <name evidence="1" type="ORF">LCGC14_3169270</name>
</gene>
<dbReference type="EMBL" id="LAZR01070291">
    <property type="protein sequence ID" value="KKK42929.1"/>
    <property type="molecule type" value="Genomic_DNA"/>
</dbReference>
<sequence>MMNIVKMLTDIRSRFKTYMAVDVLMHKVKQMIYVIEEVEGLPYESKDKILQHLSDIMRQAKAEYEED</sequence>
<feature type="non-terminal residue" evidence="1">
    <location>
        <position position="1"/>
    </location>
</feature>
<dbReference type="AlphaFoldDB" id="A0A0F8XLG7"/>
<organism evidence="1">
    <name type="scientific">marine sediment metagenome</name>
    <dbReference type="NCBI Taxonomy" id="412755"/>
    <lineage>
        <taxon>unclassified sequences</taxon>
        <taxon>metagenomes</taxon>
        <taxon>ecological metagenomes</taxon>
    </lineage>
</organism>
<accession>A0A0F8XLG7</accession>
<evidence type="ECO:0000313" key="1">
    <source>
        <dbReference type="EMBL" id="KKK42929.1"/>
    </source>
</evidence>
<reference evidence="1" key="1">
    <citation type="journal article" date="2015" name="Nature">
        <title>Complex archaea that bridge the gap between prokaryotes and eukaryotes.</title>
        <authorList>
            <person name="Spang A."/>
            <person name="Saw J.H."/>
            <person name="Jorgensen S.L."/>
            <person name="Zaremba-Niedzwiedzka K."/>
            <person name="Martijn J."/>
            <person name="Lind A.E."/>
            <person name="van Eijk R."/>
            <person name="Schleper C."/>
            <person name="Guy L."/>
            <person name="Ettema T.J."/>
        </authorList>
    </citation>
    <scope>NUCLEOTIDE SEQUENCE</scope>
</reference>
<proteinExistence type="predicted"/>
<name>A0A0F8XLG7_9ZZZZ</name>
<comment type="caution">
    <text evidence="1">The sequence shown here is derived from an EMBL/GenBank/DDBJ whole genome shotgun (WGS) entry which is preliminary data.</text>
</comment>